<dbReference type="Proteomes" id="UP001224775">
    <property type="component" value="Unassembled WGS sequence"/>
</dbReference>
<protein>
    <submittedName>
        <fullName evidence="1">Uncharacterized protein</fullName>
    </submittedName>
</protein>
<evidence type="ECO:0000313" key="2">
    <source>
        <dbReference type="Proteomes" id="UP001224775"/>
    </source>
</evidence>
<accession>A0AAD9D8B2</accession>
<gene>
    <name evidence="1" type="ORF">QTG54_011529</name>
</gene>
<proteinExistence type="predicted"/>
<organism evidence="1 2">
    <name type="scientific">Skeletonema marinoi</name>
    <dbReference type="NCBI Taxonomy" id="267567"/>
    <lineage>
        <taxon>Eukaryota</taxon>
        <taxon>Sar</taxon>
        <taxon>Stramenopiles</taxon>
        <taxon>Ochrophyta</taxon>
        <taxon>Bacillariophyta</taxon>
        <taxon>Coscinodiscophyceae</taxon>
        <taxon>Thalassiosirophycidae</taxon>
        <taxon>Thalassiosirales</taxon>
        <taxon>Skeletonemataceae</taxon>
        <taxon>Skeletonema</taxon>
        <taxon>Skeletonema marinoi-dohrnii complex</taxon>
    </lineage>
</organism>
<dbReference type="EMBL" id="JATAAI010000023">
    <property type="protein sequence ID" value="KAK1737757.1"/>
    <property type="molecule type" value="Genomic_DNA"/>
</dbReference>
<evidence type="ECO:0000313" key="1">
    <source>
        <dbReference type="EMBL" id="KAK1737757.1"/>
    </source>
</evidence>
<sequence>MEKPPYYHKALHYVCAASGASSGKKAKNKSLLLYSENPLYETSSPDDTCGESLLTAITSDNNNSSFDKMNAAPLSGGATNSSSTYGMTMTPEQASKKFDVLRREATKLERHLEDCVAKISAGDDSLWSCDKLFLAWNWYRSLDTNALWSEDEVKKLEWNAK</sequence>
<keyword evidence="2" id="KW-1185">Reference proteome</keyword>
<name>A0AAD9D8B2_9STRA</name>
<reference evidence="1" key="1">
    <citation type="submission" date="2023-06" db="EMBL/GenBank/DDBJ databases">
        <title>Survivors Of The Sea: Transcriptome response of Skeletonema marinoi to long-term dormancy.</title>
        <authorList>
            <person name="Pinder M.I.M."/>
            <person name="Kourtchenko O."/>
            <person name="Robertson E.K."/>
            <person name="Larsson T."/>
            <person name="Maumus F."/>
            <person name="Osuna-Cruz C.M."/>
            <person name="Vancaester E."/>
            <person name="Stenow R."/>
            <person name="Vandepoele K."/>
            <person name="Ploug H."/>
            <person name="Bruchert V."/>
            <person name="Godhe A."/>
            <person name="Topel M."/>
        </authorList>
    </citation>
    <scope>NUCLEOTIDE SEQUENCE</scope>
    <source>
        <strain evidence="1">R05AC</strain>
    </source>
</reference>
<comment type="caution">
    <text evidence="1">The sequence shown here is derived from an EMBL/GenBank/DDBJ whole genome shotgun (WGS) entry which is preliminary data.</text>
</comment>
<dbReference type="AlphaFoldDB" id="A0AAD9D8B2"/>